<dbReference type="EMBL" id="JAPFFF010000016">
    <property type="protein sequence ID" value="KAK8865495.1"/>
    <property type="molecule type" value="Genomic_DNA"/>
</dbReference>
<name>A0ABR2IME9_9EUKA</name>
<gene>
    <name evidence="1" type="ORF">M9Y10_011050</name>
</gene>
<evidence type="ECO:0000313" key="1">
    <source>
        <dbReference type="EMBL" id="KAK8865495.1"/>
    </source>
</evidence>
<dbReference type="Proteomes" id="UP001470230">
    <property type="component" value="Unassembled WGS sequence"/>
</dbReference>
<evidence type="ECO:0000313" key="2">
    <source>
        <dbReference type="Proteomes" id="UP001470230"/>
    </source>
</evidence>
<comment type="caution">
    <text evidence="1">The sequence shown here is derived from an EMBL/GenBank/DDBJ whole genome shotgun (WGS) entry which is preliminary data.</text>
</comment>
<sequence length="127" mass="14424">MKTLIDLSSWTPTEGVDQFENVCDCPPLSTISIDYVCYLIQKSISCAVQQIKVEPFSTWTTMMFRAELLQLLTNLNIAINKEIKVEGEKAQQILAIYENAIVIRPDESFIIEDAKSIDLLILIFKAH</sequence>
<reference evidence="1 2" key="1">
    <citation type="submission" date="2024-04" db="EMBL/GenBank/DDBJ databases">
        <title>Tritrichomonas musculus Genome.</title>
        <authorList>
            <person name="Alves-Ferreira E."/>
            <person name="Grigg M."/>
            <person name="Lorenzi H."/>
            <person name="Galac M."/>
        </authorList>
    </citation>
    <scope>NUCLEOTIDE SEQUENCE [LARGE SCALE GENOMIC DNA]</scope>
    <source>
        <strain evidence="1 2">EAF2021</strain>
    </source>
</reference>
<keyword evidence="2" id="KW-1185">Reference proteome</keyword>
<organism evidence="1 2">
    <name type="scientific">Tritrichomonas musculus</name>
    <dbReference type="NCBI Taxonomy" id="1915356"/>
    <lineage>
        <taxon>Eukaryota</taxon>
        <taxon>Metamonada</taxon>
        <taxon>Parabasalia</taxon>
        <taxon>Tritrichomonadida</taxon>
        <taxon>Tritrichomonadidae</taxon>
        <taxon>Tritrichomonas</taxon>
    </lineage>
</organism>
<proteinExistence type="predicted"/>
<accession>A0ABR2IME9</accession>
<protein>
    <submittedName>
        <fullName evidence="1">Uncharacterized protein</fullName>
    </submittedName>
</protein>